<name>A0ABR9DP76_9MICO</name>
<evidence type="ECO:0000256" key="3">
    <source>
        <dbReference type="ARBA" id="ARBA00022448"/>
    </source>
</evidence>
<feature type="transmembrane region" description="Helical" evidence="8">
    <location>
        <begin position="6"/>
        <end position="26"/>
    </location>
</feature>
<organism evidence="9 10">
    <name type="scientific">Flavimobilis rhizosphaerae</name>
    <dbReference type="NCBI Taxonomy" id="2775421"/>
    <lineage>
        <taxon>Bacteria</taxon>
        <taxon>Bacillati</taxon>
        <taxon>Actinomycetota</taxon>
        <taxon>Actinomycetes</taxon>
        <taxon>Micrococcales</taxon>
        <taxon>Jonesiaceae</taxon>
        <taxon>Flavimobilis</taxon>
    </lineage>
</organism>
<keyword evidence="10" id="KW-1185">Reference proteome</keyword>
<dbReference type="PANTHER" id="PTHR36838">
    <property type="entry name" value="AUXIN EFFLUX CARRIER FAMILY PROTEIN"/>
    <property type="match status" value="1"/>
</dbReference>
<feature type="transmembrane region" description="Helical" evidence="8">
    <location>
        <begin position="123"/>
        <end position="143"/>
    </location>
</feature>
<keyword evidence="5 8" id="KW-0812">Transmembrane</keyword>
<evidence type="ECO:0000256" key="4">
    <source>
        <dbReference type="ARBA" id="ARBA00022475"/>
    </source>
</evidence>
<feature type="transmembrane region" description="Helical" evidence="8">
    <location>
        <begin position="38"/>
        <end position="55"/>
    </location>
</feature>
<keyword evidence="4" id="KW-1003">Cell membrane</keyword>
<comment type="caution">
    <text evidence="9">The sequence shown here is derived from an EMBL/GenBank/DDBJ whole genome shotgun (WGS) entry which is preliminary data.</text>
</comment>
<evidence type="ECO:0000256" key="5">
    <source>
        <dbReference type="ARBA" id="ARBA00022692"/>
    </source>
</evidence>
<dbReference type="InterPro" id="IPR004776">
    <property type="entry name" value="Mem_transp_PIN-like"/>
</dbReference>
<feature type="transmembrane region" description="Helical" evidence="8">
    <location>
        <begin position="95"/>
        <end position="117"/>
    </location>
</feature>
<feature type="transmembrane region" description="Helical" evidence="8">
    <location>
        <begin position="253"/>
        <end position="273"/>
    </location>
</feature>
<evidence type="ECO:0000256" key="1">
    <source>
        <dbReference type="ARBA" id="ARBA00004651"/>
    </source>
</evidence>
<feature type="transmembrane region" description="Helical" evidence="8">
    <location>
        <begin position="224"/>
        <end position="247"/>
    </location>
</feature>
<evidence type="ECO:0000256" key="8">
    <source>
        <dbReference type="SAM" id="Phobius"/>
    </source>
</evidence>
<dbReference type="PANTHER" id="PTHR36838:SF1">
    <property type="entry name" value="SLR1864 PROTEIN"/>
    <property type="match status" value="1"/>
</dbReference>
<dbReference type="Proteomes" id="UP000642107">
    <property type="component" value="Unassembled WGS sequence"/>
</dbReference>
<keyword evidence="6 8" id="KW-1133">Transmembrane helix</keyword>
<dbReference type="RefSeq" id="WP_192278317.1">
    <property type="nucleotide sequence ID" value="NZ_JACZDF010000002.1"/>
</dbReference>
<protein>
    <submittedName>
        <fullName evidence="9">AEC family transporter</fullName>
    </submittedName>
</protein>
<evidence type="ECO:0000313" key="10">
    <source>
        <dbReference type="Proteomes" id="UP000642107"/>
    </source>
</evidence>
<comment type="subcellular location">
    <subcellularLocation>
        <location evidence="1">Cell membrane</location>
        <topology evidence="1">Multi-pass membrane protein</topology>
    </subcellularLocation>
</comment>
<feature type="transmembrane region" description="Helical" evidence="8">
    <location>
        <begin position="285"/>
        <end position="304"/>
    </location>
</feature>
<dbReference type="Pfam" id="PF03547">
    <property type="entry name" value="Mem_trans"/>
    <property type="match status" value="1"/>
</dbReference>
<feature type="transmembrane region" description="Helical" evidence="8">
    <location>
        <begin position="61"/>
        <end position="83"/>
    </location>
</feature>
<comment type="similarity">
    <text evidence="2">Belongs to the auxin efflux carrier (TC 2.A.69) family.</text>
</comment>
<dbReference type="InterPro" id="IPR038770">
    <property type="entry name" value="Na+/solute_symporter_sf"/>
</dbReference>
<evidence type="ECO:0000313" key="9">
    <source>
        <dbReference type="EMBL" id="MBD9698754.1"/>
    </source>
</evidence>
<keyword evidence="3" id="KW-0813">Transport</keyword>
<proteinExistence type="inferred from homology"/>
<gene>
    <name evidence="9" type="ORF">IGS67_04480</name>
</gene>
<evidence type="ECO:0000256" key="7">
    <source>
        <dbReference type="ARBA" id="ARBA00023136"/>
    </source>
</evidence>
<reference evidence="9 10" key="1">
    <citation type="submission" date="2020-09" db="EMBL/GenBank/DDBJ databases">
        <title>Flavimobilis rhizosphaerae sp. nov., isolated from rhizosphere soil of Spartina alterniflora.</title>
        <authorList>
            <person name="Hanqin C."/>
        </authorList>
    </citation>
    <scope>NUCLEOTIDE SEQUENCE [LARGE SCALE GENOMIC DNA]</scope>
    <source>
        <strain evidence="9 10">GY 10621</strain>
    </source>
</reference>
<accession>A0ABR9DP76</accession>
<sequence>MLGVLEGYTIIAVVVAAGWVVGRVGLLGPDAREALARLVFFVLAPALLFTILAGADPGRLFSPLLVASLGAALVVATLHVAVVRGWWRRPVGETTIGALGAGYVNANNIGLPVATYILGEPAAVAPVILAQLLLLAPTALAVLDASSSGTVSWRRVLTQPVRNPIILGSAAGLAVALTGATVPDVVMEPLLILGGGAVPLMLVAFGISLAGTRLLEAGTDRRNVTLATALKLVGMPLAAWAIGTALGLDGHDLYVVVVLAALPTAQNVLNYADRYRTGQVVARDTIALTTLGALPVMAAVALLLR</sequence>
<feature type="transmembrane region" description="Helical" evidence="8">
    <location>
        <begin position="189"/>
        <end position="212"/>
    </location>
</feature>
<evidence type="ECO:0000256" key="6">
    <source>
        <dbReference type="ARBA" id="ARBA00022989"/>
    </source>
</evidence>
<evidence type="ECO:0000256" key="2">
    <source>
        <dbReference type="ARBA" id="ARBA00010145"/>
    </source>
</evidence>
<dbReference type="Gene3D" id="1.20.1530.20">
    <property type="match status" value="1"/>
</dbReference>
<keyword evidence="7 8" id="KW-0472">Membrane</keyword>
<dbReference type="EMBL" id="JACZDF010000002">
    <property type="protein sequence ID" value="MBD9698754.1"/>
    <property type="molecule type" value="Genomic_DNA"/>
</dbReference>
<feature type="transmembrane region" description="Helical" evidence="8">
    <location>
        <begin position="164"/>
        <end position="183"/>
    </location>
</feature>